<evidence type="ECO:0000259" key="3">
    <source>
        <dbReference type="Pfam" id="PF10017"/>
    </source>
</evidence>
<sequence>MKNTFKKEVQQGLDANPKTLPSKYFYDEKGDALFVKIMNSPEYYLTRCEFDIFKNKTQELINSFDIQKDSYFELIELGAGDGLKTKELLKVLVNKKYNFDYLPIDISSNALSLLKEDLKTEIPDLSIKTQQGDYFEVLDSLKTSKKPKVILFLGSNIGNMNDELASKFIYNLGTNLNLGDKLLLGVDLIKSKEIVGPAYNDSKGVTAKFNLNLLDRINKELDGNFDIKQFKHQPEYDEKEGIAKSFIMSTANQSIEIKAIDKTYHFAKGEKIHTEISRKYNDELIQKIITDTDFSLKTKIMDSKAYFADYILNRN</sequence>
<dbReference type="Gene3D" id="3.40.50.150">
    <property type="entry name" value="Vaccinia Virus protein VP39"/>
    <property type="match status" value="1"/>
</dbReference>
<dbReference type="InterPro" id="IPR019257">
    <property type="entry name" value="MeTrfase_dom"/>
</dbReference>
<dbReference type="Pfam" id="PF10017">
    <property type="entry name" value="Methyltransf_33"/>
    <property type="match status" value="1"/>
</dbReference>
<dbReference type="PANTHER" id="PTHR43397:SF1">
    <property type="entry name" value="ERGOTHIONEINE BIOSYNTHESIS PROTEIN 1"/>
    <property type="match status" value="1"/>
</dbReference>
<dbReference type="KEGG" id="pob:LPB03_03815"/>
<evidence type="ECO:0000313" key="5">
    <source>
        <dbReference type="Proteomes" id="UP000092584"/>
    </source>
</evidence>
<proteinExistence type="predicted"/>
<keyword evidence="5" id="KW-1185">Reference proteome</keyword>
<dbReference type="RefSeq" id="WP_065319196.1">
    <property type="nucleotide sequence ID" value="NZ_CP017477.1"/>
</dbReference>
<dbReference type="AlphaFoldDB" id="A0A1B8TY75"/>
<dbReference type="OrthoDB" id="5289726at2"/>
<dbReference type="InterPro" id="IPR051128">
    <property type="entry name" value="EgtD_Methyltrsf_superfamily"/>
</dbReference>
<keyword evidence="1 4" id="KW-0489">Methyltransferase</keyword>
<evidence type="ECO:0000256" key="2">
    <source>
        <dbReference type="ARBA" id="ARBA00022679"/>
    </source>
</evidence>
<accession>A0A1B8TY75</accession>
<feature type="domain" description="Histidine-specific methyltransferase SAM-dependent" evidence="3">
    <location>
        <begin position="5"/>
        <end position="313"/>
    </location>
</feature>
<comment type="caution">
    <text evidence="4">The sequence shown here is derived from an EMBL/GenBank/DDBJ whole genome shotgun (WGS) entry which is preliminary data.</text>
</comment>
<name>A0A1B8TY75_9FLAO</name>
<dbReference type="PIRSF" id="PIRSF018005">
    <property type="entry name" value="UCP018005"/>
    <property type="match status" value="1"/>
</dbReference>
<dbReference type="GO" id="GO:0032259">
    <property type="term" value="P:methylation"/>
    <property type="evidence" value="ECO:0007669"/>
    <property type="project" value="UniProtKB-KW"/>
</dbReference>
<dbReference type="Proteomes" id="UP000092584">
    <property type="component" value="Unassembled WGS sequence"/>
</dbReference>
<gene>
    <name evidence="4" type="ORF">LPB3_08680</name>
</gene>
<dbReference type="EMBL" id="LSFM01000022">
    <property type="protein sequence ID" value="OBY64449.1"/>
    <property type="molecule type" value="Genomic_DNA"/>
</dbReference>
<keyword evidence="2 4" id="KW-0808">Transferase</keyword>
<organism evidence="4 5">
    <name type="scientific">Polaribacter vadi</name>
    <dbReference type="NCBI Taxonomy" id="1774273"/>
    <lineage>
        <taxon>Bacteria</taxon>
        <taxon>Pseudomonadati</taxon>
        <taxon>Bacteroidota</taxon>
        <taxon>Flavobacteriia</taxon>
        <taxon>Flavobacteriales</taxon>
        <taxon>Flavobacteriaceae</taxon>
    </lineage>
</organism>
<evidence type="ECO:0000313" key="4">
    <source>
        <dbReference type="EMBL" id="OBY64449.1"/>
    </source>
</evidence>
<dbReference type="InterPro" id="IPR029063">
    <property type="entry name" value="SAM-dependent_MTases_sf"/>
</dbReference>
<reference evidence="5" key="1">
    <citation type="submission" date="2016-02" db="EMBL/GenBank/DDBJ databases">
        <authorList>
            <person name="Shin S.-K."/>
            <person name="Yi H."/>
            <person name="Kim E."/>
        </authorList>
    </citation>
    <scope>NUCLEOTIDE SEQUENCE [LARGE SCALE GENOMIC DNA]</scope>
    <source>
        <strain evidence="5">LPB0003</strain>
    </source>
</reference>
<protein>
    <submittedName>
        <fullName evidence="4">Dimethylhistidine N-methyltransferase</fullName>
    </submittedName>
</protein>
<dbReference type="STRING" id="1774273.LPB03_03815"/>
<dbReference type="SUPFAM" id="SSF53335">
    <property type="entry name" value="S-adenosyl-L-methionine-dependent methyltransferases"/>
    <property type="match status" value="1"/>
</dbReference>
<dbReference type="InterPro" id="IPR017804">
    <property type="entry name" value="MeTrfase_EgtD-like"/>
</dbReference>
<dbReference type="PANTHER" id="PTHR43397">
    <property type="entry name" value="ERGOTHIONEINE BIOSYNTHESIS PROTEIN 1"/>
    <property type="match status" value="1"/>
</dbReference>
<evidence type="ECO:0000256" key="1">
    <source>
        <dbReference type="ARBA" id="ARBA00022603"/>
    </source>
</evidence>
<dbReference type="GO" id="GO:0008168">
    <property type="term" value="F:methyltransferase activity"/>
    <property type="evidence" value="ECO:0007669"/>
    <property type="project" value="UniProtKB-KW"/>
</dbReference>